<dbReference type="SUPFAM" id="SSF117987">
    <property type="entry name" value="CRISPR-associated protein"/>
    <property type="match status" value="2"/>
</dbReference>
<gene>
    <name evidence="1" type="ORF">LHEH8_18320</name>
</gene>
<dbReference type="RefSeq" id="WP_057729783.1">
    <property type="nucleotide sequence ID" value="NZ_BLYO01000353.1"/>
</dbReference>
<proteinExistence type="predicted"/>
<dbReference type="EMBL" id="BLYO01000353">
    <property type="protein sequence ID" value="GFP00077.1"/>
    <property type="molecule type" value="Genomic_DNA"/>
</dbReference>
<evidence type="ECO:0000313" key="1">
    <source>
        <dbReference type="EMBL" id="GFP00077.1"/>
    </source>
</evidence>
<dbReference type="Proteomes" id="UP000618094">
    <property type="component" value="Unassembled WGS sequence"/>
</dbReference>
<comment type="caution">
    <text evidence="1">The sequence shown here is derived from an EMBL/GenBank/DDBJ whole genome shotgun (WGS) entry which is preliminary data.</text>
</comment>
<dbReference type="Gene3D" id="3.30.70.1210">
    <property type="entry name" value="Crispr-associated protein, domain 2"/>
    <property type="match status" value="1"/>
</dbReference>
<dbReference type="NCBIfam" id="TIGR01907">
    <property type="entry name" value="casE_Cse3"/>
    <property type="match status" value="1"/>
</dbReference>
<sequence>MYLSRVEIDTNDRQKISDLTHLGSYHNWVEQSFPDEIKQGTRLRHLWRIDEFSNKKYLLLVSKNKPKLNNLERYGVPYTAATKDYDRLLNQLVEGKKYRFRLTANPTYRITDSKSEKPRVVPHITILQQTNWLLERTKKHGFEIVRDSKEVYKLNISERDWPRLRRKGNHLIKLSRVTFDGILQITDLSKFKLALINGIGREKAYGMGLLTVIPLEK</sequence>
<dbReference type="AlphaFoldDB" id="A0A8H9F9Q1"/>
<name>A0A8H9F9Q1_LACHE</name>
<dbReference type="CDD" id="cd09727">
    <property type="entry name" value="Cas6_I-E"/>
    <property type="match status" value="1"/>
</dbReference>
<protein>
    <submittedName>
        <fullName evidence="1">Type I-E CRISPR-associated protein Cas6/Cse3/CasE</fullName>
    </submittedName>
</protein>
<evidence type="ECO:0000313" key="2">
    <source>
        <dbReference type="Proteomes" id="UP000618094"/>
    </source>
</evidence>
<dbReference type="SMART" id="SM01101">
    <property type="entry name" value="CRISPR_assoc"/>
    <property type="match status" value="1"/>
</dbReference>
<organism evidence="1 2">
    <name type="scientific">Lactobacillus helveticus</name>
    <name type="common">Lactobacillus suntoryeus</name>
    <dbReference type="NCBI Taxonomy" id="1587"/>
    <lineage>
        <taxon>Bacteria</taxon>
        <taxon>Bacillati</taxon>
        <taxon>Bacillota</taxon>
        <taxon>Bacilli</taxon>
        <taxon>Lactobacillales</taxon>
        <taxon>Lactobacillaceae</taxon>
        <taxon>Lactobacillus</taxon>
    </lineage>
</organism>
<dbReference type="InterPro" id="IPR010179">
    <property type="entry name" value="CRISPR-assoc_prot_Cse3"/>
</dbReference>
<dbReference type="Gene3D" id="3.30.70.1200">
    <property type="entry name" value="Crispr-associated protein, domain 1"/>
    <property type="match status" value="1"/>
</dbReference>
<dbReference type="Pfam" id="PF08798">
    <property type="entry name" value="CRISPR_assoc"/>
    <property type="match status" value="1"/>
</dbReference>
<reference evidence="1" key="1">
    <citation type="submission" date="2020-07" db="EMBL/GenBank/DDBJ databases">
        <title>Draft genome sequence of Lactobacillus helveticus strain H-8.</title>
        <authorList>
            <person name="Endo A."/>
            <person name="Maeno S."/>
            <person name="Kido Y."/>
        </authorList>
    </citation>
    <scope>NUCLEOTIDE SEQUENCE</scope>
    <source>
        <strain evidence="1">H-8</strain>
    </source>
</reference>
<accession>A0A8H9F9Q1</accession>